<keyword evidence="1" id="KW-0808">Transferase</keyword>
<name>A0ABW9P314_9ACTN</name>
<dbReference type="Gene3D" id="3.30.565.10">
    <property type="entry name" value="Histidine kinase-like ATPase, C-terminal domain"/>
    <property type="match status" value="1"/>
</dbReference>
<accession>A0ABW9P314</accession>
<proteinExistence type="predicted"/>
<keyword evidence="1" id="KW-0418">Kinase</keyword>
<evidence type="ECO:0000256" key="1">
    <source>
        <dbReference type="ARBA" id="ARBA00022527"/>
    </source>
</evidence>
<dbReference type="SUPFAM" id="SSF55874">
    <property type="entry name" value="ATPase domain of HSP90 chaperone/DNA topoisomerase II/histidine kinase"/>
    <property type="match status" value="1"/>
</dbReference>
<evidence type="ECO:0000313" key="4">
    <source>
        <dbReference type="Proteomes" id="UP000460558"/>
    </source>
</evidence>
<keyword evidence="4" id="KW-1185">Reference proteome</keyword>
<keyword evidence="3" id="KW-0067">ATP-binding</keyword>
<dbReference type="InterPro" id="IPR036890">
    <property type="entry name" value="HATPase_C_sf"/>
</dbReference>
<reference evidence="3 4" key="1">
    <citation type="submission" date="2019-06" db="EMBL/GenBank/DDBJ databases">
        <title>Comparative genomics and metabolomics analyses of clavulanic acid producing Streptomyces species provides insight into specialized metabolism and evolution of beta-lactam biosynthetic gene clusters.</title>
        <authorList>
            <person name="Moore M.A."/>
            <person name="Cruz-Morales P."/>
            <person name="Barona Gomez F."/>
            <person name="Kapil T."/>
        </authorList>
    </citation>
    <scope>NUCLEOTIDE SEQUENCE [LARGE SCALE GENOMIC DNA]</scope>
    <source>
        <strain evidence="3 4">T-272</strain>
    </source>
</reference>
<dbReference type="PANTHER" id="PTHR35526:SF3">
    <property type="entry name" value="ANTI-SIGMA-F FACTOR RSBW"/>
    <property type="match status" value="1"/>
</dbReference>
<dbReference type="InterPro" id="IPR003594">
    <property type="entry name" value="HATPase_dom"/>
</dbReference>
<sequence length="142" mass="15485">MASWDNGRRGGNAEEQTWLREPEVVGQARDQLMKRLRHWGLQDVESDALLVLSELASNAVCHAEGQHFGTRFVLVPPHGVRIEVRDKASQVLQPTAPDTGALGGRGLLLVDSLADKWGVTRLPGFVGKTVWAELTAQPEAPS</sequence>
<gene>
    <name evidence="3" type="ORF">FFZ77_31005</name>
</gene>
<feature type="domain" description="Histidine kinase/HSP90-like ATPase" evidence="2">
    <location>
        <begin position="21"/>
        <end position="131"/>
    </location>
</feature>
<dbReference type="PANTHER" id="PTHR35526">
    <property type="entry name" value="ANTI-SIGMA-F FACTOR RSBW-RELATED"/>
    <property type="match status" value="1"/>
</dbReference>
<keyword evidence="1" id="KW-0723">Serine/threonine-protein kinase</keyword>
<dbReference type="Pfam" id="PF13581">
    <property type="entry name" value="HATPase_c_2"/>
    <property type="match status" value="1"/>
</dbReference>
<evidence type="ECO:0000313" key="3">
    <source>
        <dbReference type="EMBL" id="MQS39853.1"/>
    </source>
</evidence>
<organism evidence="3 4">
    <name type="scientific">Streptomyces katsurahamanus</name>
    <dbReference type="NCBI Taxonomy" id="2577098"/>
    <lineage>
        <taxon>Bacteria</taxon>
        <taxon>Bacillati</taxon>
        <taxon>Actinomycetota</taxon>
        <taxon>Actinomycetes</taxon>
        <taxon>Kitasatosporales</taxon>
        <taxon>Streptomycetaceae</taxon>
        <taxon>Streptomyces</taxon>
    </lineage>
</organism>
<dbReference type="EMBL" id="VDEQ01000369">
    <property type="protein sequence ID" value="MQS39853.1"/>
    <property type="molecule type" value="Genomic_DNA"/>
</dbReference>
<dbReference type="GO" id="GO:0005524">
    <property type="term" value="F:ATP binding"/>
    <property type="evidence" value="ECO:0007669"/>
    <property type="project" value="UniProtKB-KW"/>
</dbReference>
<comment type="caution">
    <text evidence="3">The sequence shown here is derived from an EMBL/GenBank/DDBJ whole genome shotgun (WGS) entry which is preliminary data.</text>
</comment>
<keyword evidence="3" id="KW-0547">Nucleotide-binding</keyword>
<evidence type="ECO:0000259" key="2">
    <source>
        <dbReference type="Pfam" id="PF13581"/>
    </source>
</evidence>
<dbReference type="Proteomes" id="UP000460558">
    <property type="component" value="Unassembled WGS sequence"/>
</dbReference>
<dbReference type="InterPro" id="IPR050267">
    <property type="entry name" value="Anti-sigma-factor_SerPK"/>
</dbReference>
<dbReference type="CDD" id="cd16936">
    <property type="entry name" value="HATPase_RsbW-like"/>
    <property type="match status" value="1"/>
</dbReference>
<dbReference type="RefSeq" id="WP_153487371.1">
    <property type="nucleotide sequence ID" value="NZ_VDEQ01000369.1"/>
</dbReference>
<protein>
    <submittedName>
        <fullName evidence="3">ATP-binding protein</fullName>
    </submittedName>
</protein>